<dbReference type="KEGG" id="spse:SULPSESMR1_00767"/>
<dbReference type="EMBL" id="CP022415">
    <property type="protein sequence ID" value="ASM71598.1"/>
    <property type="molecule type" value="Genomic_DNA"/>
</dbReference>
<dbReference type="AlphaFoldDB" id="A0A221JXY9"/>
<dbReference type="Proteomes" id="UP000199754">
    <property type="component" value="Chromosome"/>
</dbReference>
<keyword evidence="2" id="KW-1185">Reference proteome</keyword>
<name>A0A221JXY9_9RHOB</name>
<protein>
    <submittedName>
        <fullName evidence="1">Uncharacterized protein</fullName>
    </submittedName>
</protein>
<evidence type="ECO:0000313" key="1">
    <source>
        <dbReference type="EMBL" id="ASM71598.1"/>
    </source>
</evidence>
<proteinExistence type="predicted"/>
<accession>A0A221JXY9</accession>
<dbReference type="RefSeq" id="WP_089419623.1">
    <property type="nucleotide sequence ID" value="NZ_CP022415.1"/>
</dbReference>
<organism evidence="1 2">
    <name type="scientific">Pseudosulfitobacter pseudonitzschiae</name>
    <dbReference type="NCBI Taxonomy" id="1402135"/>
    <lineage>
        <taxon>Bacteria</taxon>
        <taxon>Pseudomonadati</taxon>
        <taxon>Pseudomonadota</taxon>
        <taxon>Alphaproteobacteria</taxon>
        <taxon>Rhodobacterales</taxon>
        <taxon>Roseobacteraceae</taxon>
        <taxon>Pseudosulfitobacter</taxon>
    </lineage>
</organism>
<evidence type="ECO:0000313" key="2">
    <source>
        <dbReference type="Proteomes" id="UP000199754"/>
    </source>
</evidence>
<dbReference type="OrthoDB" id="7866059at2"/>
<reference evidence="1 2" key="1">
    <citation type="submission" date="2017-07" db="EMBL/GenBank/DDBJ databases">
        <title>Genome Sequence of Sulfitobacter pseudonitzschiae Strain SMR1 Isolated from a culture of the Diatom Skeletonema marinoi.</title>
        <authorList>
            <person name="Topel M."/>
            <person name="Pinder M.I.M."/>
            <person name="Johansson O.N."/>
            <person name="Kourtchenko O."/>
            <person name="Godhe A."/>
            <person name="Clarke A.K."/>
        </authorList>
    </citation>
    <scope>NUCLEOTIDE SEQUENCE [LARGE SCALE GENOMIC DNA]</scope>
    <source>
        <strain evidence="1 2">SMR1</strain>
    </source>
</reference>
<sequence>MTSYTQTAEELMKAIVTYNEDLGTSKDLINRLSNNVSWYFFETDGVYHYGPSKWVGYKDMDAETYIRLTDSRELGGQLTEASLASLRRQVAPNTSEHLAHYDRLTKMLAAYGKVPNKRVRFNAIVSIDDVDVEEADRNANLVALISAVIRTLPESAKTQLKREFFL</sequence>
<gene>
    <name evidence="1" type="ORF">SULPSESMR1_00767</name>
</gene>